<dbReference type="EMBL" id="JAEUBE010000084">
    <property type="protein sequence ID" value="KAH3671095.1"/>
    <property type="molecule type" value="Genomic_DNA"/>
</dbReference>
<dbReference type="RefSeq" id="XP_046064463.1">
    <property type="nucleotide sequence ID" value="XM_046208941.1"/>
</dbReference>
<sequence>MNPTSASGGIRFMATMRFSFRDSSPSTSKQRSTTNTNTYGCWVAGGGKMYSMFSASGRVWKGISTSWGWNWLRVLQIGHDQVRVLRSGWQYGLRMALHARQTVGGPSNNKGVSVGLKGWYRHENGTT</sequence>
<reference evidence="1" key="2">
    <citation type="submission" date="2021-01" db="EMBL/GenBank/DDBJ databases">
        <authorList>
            <person name="Schikora-Tamarit M.A."/>
        </authorList>
    </citation>
    <scope>NUCLEOTIDE SEQUENCE</scope>
    <source>
        <strain evidence="1">CBS6075</strain>
    </source>
</reference>
<proteinExistence type="predicted"/>
<keyword evidence="2" id="KW-1185">Reference proteome</keyword>
<protein>
    <submittedName>
        <fullName evidence="1">Uncharacterized protein</fullName>
    </submittedName>
</protein>
<organism evidence="1 2">
    <name type="scientific">Ogataea philodendri</name>
    <dbReference type="NCBI Taxonomy" id="1378263"/>
    <lineage>
        <taxon>Eukaryota</taxon>
        <taxon>Fungi</taxon>
        <taxon>Dikarya</taxon>
        <taxon>Ascomycota</taxon>
        <taxon>Saccharomycotina</taxon>
        <taxon>Pichiomycetes</taxon>
        <taxon>Pichiales</taxon>
        <taxon>Pichiaceae</taxon>
        <taxon>Ogataea</taxon>
    </lineage>
</organism>
<evidence type="ECO:0000313" key="1">
    <source>
        <dbReference type="EMBL" id="KAH3671095.1"/>
    </source>
</evidence>
<comment type="caution">
    <text evidence="1">The sequence shown here is derived from an EMBL/GenBank/DDBJ whole genome shotgun (WGS) entry which is preliminary data.</text>
</comment>
<accession>A0A9P8PGF9</accession>
<evidence type="ECO:0000313" key="2">
    <source>
        <dbReference type="Proteomes" id="UP000769157"/>
    </source>
</evidence>
<dbReference type="Proteomes" id="UP000769157">
    <property type="component" value="Unassembled WGS sequence"/>
</dbReference>
<gene>
    <name evidence="1" type="ORF">OGAPHI_000806</name>
</gene>
<dbReference type="GeneID" id="70232774"/>
<name>A0A9P8PGF9_9ASCO</name>
<reference evidence="1" key="1">
    <citation type="journal article" date="2021" name="Open Biol.">
        <title>Shared evolutionary footprints suggest mitochondrial oxidative damage underlies multiple complex I losses in fungi.</title>
        <authorList>
            <person name="Schikora-Tamarit M.A."/>
            <person name="Marcet-Houben M."/>
            <person name="Nosek J."/>
            <person name="Gabaldon T."/>
        </authorList>
    </citation>
    <scope>NUCLEOTIDE SEQUENCE</scope>
    <source>
        <strain evidence="1">CBS6075</strain>
    </source>
</reference>
<dbReference type="AlphaFoldDB" id="A0A9P8PGF9"/>